<feature type="compositionally biased region" description="Basic and acidic residues" evidence="2">
    <location>
        <begin position="98"/>
        <end position="120"/>
    </location>
</feature>
<dbReference type="Gene3D" id="4.10.60.30">
    <property type="entry name" value="Nanos, RNA-binding domain"/>
    <property type="match status" value="1"/>
</dbReference>
<reference evidence="4 5" key="1">
    <citation type="submission" date="2019-08" db="EMBL/GenBank/DDBJ databases">
        <title>A chromosome-level genome assembly, high-density linkage maps, and genome scans reveal the genomic architecture of hybrid incompatibilities underlying speciation via character displacement in darters (Percidae: Etheostominae).</title>
        <authorList>
            <person name="Moran R.L."/>
            <person name="Catchen J.M."/>
            <person name="Fuller R.C."/>
        </authorList>
    </citation>
    <scope>NUCLEOTIDE SEQUENCE [LARGE SCALE GENOMIC DNA]</scope>
    <source>
        <strain evidence="4">EspeVRDwgs_2016</strain>
        <tissue evidence="4">Muscle</tissue>
    </source>
</reference>
<dbReference type="PROSITE" id="PS51522">
    <property type="entry name" value="ZF_NANOS"/>
    <property type="match status" value="1"/>
</dbReference>
<comment type="similarity">
    <text evidence="1">Belongs to the nanos family.</text>
</comment>
<dbReference type="GO" id="GO:0036064">
    <property type="term" value="C:ciliary basal body"/>
    <property type="evidence" value="ECO:0007669"/>
    <property type="project" value="TreeGrafter"/>
</dbReference>
<dbReference type="PANTHER" id="PTHR46507:SF3">
    <property type="entry name" value="AFADIN- AND ALPHA-ACTININ-BINDING PROTEIN-LIKE"/>
    <property type="match status" value="1"/>
</dbReference>
<dbReference type="InterPro" id="IPR024161">
    <property type="entry name" value="Znf_nanos-typ"/>
</dbReference>
<feature type="region of interest" description="Disordered" evidence="2">
    <location>
        <begin position="531"/>
        <end position="556"/>
    </location>
</feature>
<feature type="region of interest" description="Disordered" evidence="2">
    <location>
        <begin position="98"/>
        <end position="125"/>
    </location>
</feature>
<dbReference type="Pfam" id="PF05741">
    <property type="entry name" value="zf-nanos"/>
    <property type="match status" value="1"/>
</dbReference>
<proteinExistence type="inferred from homology"/>
<evidence type="ECO:0000259" key="3">
    <source>
        <dbReference type="PROSITE" id="PS51522"/>
    </source>
</evidence>
<keyword evidence="1" id="KW-0810">Translation regulation</keyword>
<dbReference type="InterPro" id="IPR038129">
    <property type="entry name" value="Nanos_sf"/>
</dbReference>
<name>A0A5J5DP57_9PERO</name>
<dbReference type="GO" id="GO:0035735">
    <property type="term" value="P:intraciliary transport involved in cilium assembly"/>
    <property type="evidence" value="ECO:0007669"/>
    <property type="project" value="TreeGrafter"/>
</dbReference>
<dbReference type="InterPro" id="IPR052300">
    <property type="entry name" value="Adhesion_Centrosome_assoc"/>
</dbReference>
<accession>A0A5J5DP57</accession>
<dbReference type="GO" id="GO:0006417">
    <property type="term" value="P:regulation of translation"/>
    <property type="evidence" value="ECO:0007669"/>
    <property type="project" value="UniProtKB-UniRule"/>
</dbReference>
<feature type="non-terminal residue" evidence="4">
    <location>
        <position position="630"/>
    </location>
</feature>
<keyword evidence="1" id="KW-0863">Zinc-finger</keyword>
<keyword evidence="1" id="KW-0862">Zinc</keyword>
<evidence type="ECO:0000256" key="1">
    <source>
        <dbReference type="PROSITE-ProRule" id="PRU00855"/>
    </source>
</evidence>
<dbReference type="Proteomes" id="UP000327493">
    <property type="component" value="Chromosome 2"/>
</dbReference>
<dbReference type="EMBL" id="VOFY01000002">
    <property type="protein sequence ID" value="KAA8595145.1"/>
    <property type="molecule type" value="Genomic_DNA"/>
</dbReference>
<comment type="caution">
    <text evidence="4">The sequence shown here is derived from an EMBL/GenBank/DDBJ whole genome shotgun (WGS) entry which is preliminary data.</text>
</comment>
<keyword evidence="1" id="KW-0479">Metal-binding</keyword>
<keyword evidence="5" id="KW-1185">Reference proteome</keyword>
<feature type="domain" description="Nanos-type" evidence="3">
    <location>
        <begin position="566"/>
        <end position="620"/>
    </location>
</feature>
<dbReference type="GO" id="GO:0034451">
    <property type="term" value="C:centriolar satellite"/>
    <property type="evidence" value="ECO:0007669"/>
    <property type="project" value="TreeGrafter"/>
</dbReference>
<evidence type="ECO:0000256" key="2">
    <source>
        <dbReference type="SAM" id="MobiDB-lite"/>
    </source>
</evidence>
<organism evidence="4 5">
    <name type="scientific">Etheostoma spectabile</name>
    <name type="common">orangethroat darter</name>
    <dbReference type="NCBI Taxonomy" id="54343"/>
    <lineage>
        <taxon>Eukaryota</taxon>
        <taxon>Metazoa</taxon>
        <taxon>Chordata</taxon>
        <taxon>Craniata</taxon>
        <taxon>Vertebrata</taxon>
        <taxon>Euteleostomi</taxon>
        <taxon>Actinopterygii</taxon>
        <taxon>Neopterygii</taxon>
        <taxon>Teleostei</taxon>
        <taxon>Neoteleostei</taxon>
        <taxon>Acanthomorphata</taxon>
        <taxon>Eupercaria</taxon>
        <taxon>Perciformes</taxon>
        <taxon>Percoidei</taxon>
        <taxon>Percidae</taxon>
        <taxon>Etheostomatinae</taxon>
        <taxon>Etheostoma</taxon>
    </lineage>
</organism>
<dbReference type="AlphaFoldDB" id="A0A5J5DP57"/>
<evidence type="ECO:0000313" key="5">
    <source>
        <dbReference type="Proteomes" id="UP000327493"/>
    </source>
</evidence>
<gene>
    <name evidence="4" type="ORF">FQN60_012280</name>
</gene>
<dbReference type="GO" id="GO:0008270">
    <property type="term" value="F:zinc ion binding"/>
    <property type="evidence" value="ECO:0007669"/>
    <property type="project" value="UniProtKB-KW"/>
</dbReference>
<keyword evidence="1" id="KW-0694">RNA-binding</keyword>
<protein>
    <recommendedName>
        <fullName evidence="3">Nanos-type domain-containing protein</fullName>
    </recommendedName>
</protein>
<evidence type="ECO:0000313" key="4">
    <source>
        <dbReference type="EMBL" id="KAA8595145.1"/>
    </source>
</evidence>
<dbReference type="PANTHER" id="PTHR46507">
    <property type="entry name" value="AFADIN- AND ALPHA-ACTININ-BINDING PROTEIN"/>
    <property type="match status" value="1"/>
</dbReference>
<sequence>MPDKQSNPHYHLHHVRLSLFSTTDSVLPNDPGPSPLNELSHSASWWADTEEHGEQGDSLIEQLKEMDEHVARLQDMLRCERAKSTRLQLRCNQQEVEMRRREQHTNRLKERVSQLTDRHNTKGPSIEVLNLTSGGRGKREQPIKSFRSTAKREEETLRLMLERREAELREAMKLRHSIATLLHALRVDMAHTLSDGVDVQDEAQAEDNKLDQAEVALGDHVTGGVVQCWRQVQRRLRGGPSTGHTGFDTDHDKLLAQLETELKGSQQLVRLQQQLLEDSFASPVPRELADSYFLEEWERLQMRWAELDHQRRTFKKERQSFTDAAIRLSHERRDFEQQKASVLKQQYLLDSSLSGKGAPSNNRRESTGLNFSSLGPTSISCCLPITPSSTKSGTDAVSGSHQRRVRVQTPSTPELYSALNLSYNCRLVKSCFHSDSSPWRDYMGLSDTIREILGRDPANEASKAPHSESDDLCEALMSVRIGLNTVCQSSISGVSTRCAPGSLTHQRPPDDLPYATDPFRVETSDAVDLKTVSRPTGPRGPKERKKTTRFKNPDPPLLSASAERMFCSFCKHNGESELVCGSHWLKNQAGDVLCPYLRQYVCPLCGATGAKAHTKRFCPKVDSAYSSVYA</sequence>
<dbReference type="GO" id="GO:0003723">
    <property type="term" value="F:RNA binding"/>
    <property type="evidence" value="ECO:0007669"/>
    <property type="project" value="UniProtKB-UniRule"/>
</dbReference>